<name>A0A444XE64_ARAHY</name>
<protein>
    <recommendedName>
        <fullName evidence="1">Transposase MuDR plant domain-containing protein</fullName>
    </recommendedName>
</protein>
<dbReference type="AlphaFoldDB" id="A0A444XE64"/>
<comment type="caution">
    <text evidence="2">The sequence shown here is derived from an EMBL/GenBank/DDBJ whole genome shotgun (WGS) entry which is preliminary data.</text>
</comment>
<evidence type="ECO:0000313" key="2">
    <source>
        <dbReference type="EMBL" id="RYQ87982.1"/>
    </source>
</evidence>
<dbReference type="PANTHER" id="PTHR31973">
    <property type="entry name" value="POLYPROTEIN, PUTATIVE-RELATED"/>
    <property type="match status" value="1"/>
</dbReference>
<dbReference type="InterPro" id="IPR004332">
    <property type="entry name" value="Transposase_MuDR"/>
</dbReference>
<sequence length="236" mass="27124">MSYNTESDEKFEGNYEIVGPTEDVEEDDILIEEDVTDVANALVDQHSSGEPLFMHILNFDAMYISEFLEYVNTVFVIVVDGEFVVGMEFNSRETVIAVVKEYTIQRDVDYRVCESEPTTFYAKCVHYGTNCDWLIRVNLIKRQYYWVIMSYNGSHTCIRSTISHDQDHVKLDSGTIAEAIKPLVEADLSLKVKSVIAEVQSKFNYTISYRKVWLAKEKTVEKIFGGWEASYEALPI</sequence>
<gene>
    <name evidence="2" type="ORF">Ahy_B09g095459</name>
</gene>
<evidence type="ECO:0000259" key="1">
    <source>
        <dbReference type="Pfam" id="PF03108"/>
    </source>
</evidence>
<proteinExistence type="predicted"/>
<dbReference type="Pfam" id="PF03108">
    <property type="entry name" value="DBD_Tnp_Mut"/>
    <property type="match status" value="1"/>
</dbReference>
<feature type="domain" description="Transposase MuDR plant" evidence="1">
    <location>
        <begin position="83"/>
        <end position="137"/>
    </location>
</feature>
<dbReference type="Proteomes" id="UP000289738">
    <property type="component" value="Chromosome B09"/>
</dbReference>
<organism evidence="2 3">
    <name type="scientific">Arachis hypogaea</name>
    <name type="common">Peanut</name>
    <dbReference type="NCBI Taxonomy" id="3818"/>
    <lineage>
        <taxon>Eukaryota</taxon>
        <taxon>Viridiplantae</taxon>
        <taxon>Streptophyta</taxon>
        <taxon>Embryophyta</taxon>
        <taxon>Tracheophyta</taxon>
        <taxon>Spermatophyta</taxon>
        <taxon>Magnoliopsida</taxon>
        <taxon>eudicotyledons</taxon>
        <taxon>Gunneridae</taxon>
        <taxon>Pentapetalae</taxon>
        <taxon>rosids</taxon>
        <taxon>fabids</taxon>
        <taxon>Fabales</taxon>
        <taxon>Fabaceae</taxon>
        <taxon>Papilionoideae</taxon>
        <taxon>50 kb inversion clade</taxon>
        <taxon>dalbergioids sensu lato</taxon>
        <taxon>Dalbergieae</taxon>
        <taxon>Pterocarpus clade</taxon>
        <taxon>Arachis</taxon>
    </lineage>
</organism>
<evidence type="ECO:0000313" key="3">
    <source>
        <dbReference type="Proteomes" id="UP000289738"/>
    </source>
</evidence>
<keyword evidence="3" id="KW-1185">Reference proteome</keyword>
<dbReference type="PANTHER" id="PTHR31973:SF195">
    <property type="entry name" value="MUDR FAMILY TRANSPOSASE"/>
    <property type="match status" value="1"/>
</dbReference>
<reference evidence="2 3" key="1">
    <citation type="submission" date="2019-01" db="EMBL/GenBank/DDBJ databases">
        <title>Sequencing of cultivated peanut Arachis hypogaea provides insights into genome evolution and oil improvement.</title>
        <authorList>
            <person name="Chen X."/>
        </authorList>
    </citation>
    <scope>NUCLEOTIDE SEQUENCE [LARGE SCALE GENOMIC DNA]</scope>
    <source>
        <strain evidence="3">cv. Fuhuasheng</strain>
        <tissue evidence="2">Leaves</tissue>
    </source>
</reference>
<dbReference type="EMBL" id="SDMP01000019">
    <property type="protein sequence ID" value="RYQ87982.1"/>
    <property type="molecule type" value="Genomic_DNA"/>
</dbReference>
<accession>A0A444XE64</accession>